<dbReference type="InterPro" id="IPR008365">
    <property type="entry name" value="Prostanoid_rcpt"/>
</dbReference>
<evidence type="ECO:0000313" key="17">
    <source>
        <dbReference type="Proteomes" id="UP000694844"/>
    </source>
</evidence>
<reference evidence="18" key="1">
    <citation type="submission" date="2025-08" db="UniProtKB">
        <authorList>
            <consortium name="RefSeq"/>
        </authorList>
    </citation>
    <scope>IDENTIFICATION</scope>
    <source>
        <tissue evidence="18">Whole sample</tissue>
    </source>
</reference>
<dbReference type="Gene3D" id="1.20.1070.10">
    <property type="entry name" value="Rhodopsin 7-helix transmembrane proteins"/>
    <property type="match status" value="1"/>
</dbReference>
<proteinExistence type="inferred from homology"/>
<dbReference type="GO" id="GO:0005886">
    <property type="term" value="C:plasma membrane"/>
    <property type="evidence" value="ECO:0007669"/>
    <property type="project" value="UniProtKB-SubCell"/>
</dbReference>
<evidence type="ECO:0000256" key="7">
    <source>
        <dbReference type="ARBA" id="ARBA00023040"/>
    </source>
</evidence>
<dbReference type="PANTHER" id="PTHR11866">
    <property type="entry name" value="G-PROTEIN COUPLED RECEPTOR FAMILY 1 MEMBER"/>
    <property type="match status" value="1"/>
</dbReference>
<dbReference type="GO" id="GO:0007204">
    <property type="term" value="P:positive regulation of cytosolic calcium ion concentration"/>
    <property type="evidence" value="ECO:0007669"/>
    <property type="project" value="TreeGrafter"/>
</dbReference>
<protein>
    <recommendedName>
        <fullName evidence="2">Thromboxane A2 receptor</fullName>
    </recommendedName>
    <alternativeName>
        <fullName evidence="13">Prostanoid TP receptor</fullName>
    </alternativeName>
</protein>
<keyword evidence="3" id="KW-1003">Cell membrane</keyword>
<comment type="subcellular location">
    <subcellularLocation>
        <location evidence="1">Cell membrane</location>
        <topology evidence="1">Multi-pass membrane protein</topology>
    </subcellularLocation>
</comment>
<feature type="domain" description="G-protein coupled receptors family 1 profile" evidence="16">
    <location>
        <begin position="42"/>
        <end position="305"/>
    </location>
</feature>
<dbReference type="Proteomes" id="UP000694844">
    <property type="component" value="Chromosome 2"/>
</dbReference>
<comment type="similarity">
    <text evidence="14">Belongs to the G-protein coupled receptor 1 family.</text>
</comment>
<sequence length="385" mass="44252">MGNTEIIHHRNFSLNTSSPSDMFLSSPSSATVISMFVCGVLGNLLAIFVLVRTSKRHKWKNFYRLVGALSVTDLFGILASTPLVLVNYLNDIKWVGGQPTCDYFAFILIFAGLTTIFFISFMSLERFLAVCCPYFYKRNISAQRVNIITVLLYVLSATIAVLPILGFGENVHHFPGSWCFFDFFGQSTLQRIYSYLYASTGITLISMTSVFNIILIVTLAREVRRKELQERHASINSASSRRRRKNDIYLMVFLTAILIVFGICYFPLMVRVVLNQSRWTPKCVSCDLLAIRLASFNQILDPWVYILLRRENIICFVKRTRRIKLTLFRSLSRIHSYGSERIAVLRQSLRHRRTSQKDDEESVAEVNDNIKLSENDAHQREFKSV</sequence>
<dbReference type="FunFam" id="1.20.1070.10:FF:000163">
    <property type="entry name" value="Thromboxane A2 receptor"/>
    <property type="match status" value="1"/>
</dbReference>
<keyword evidence="6 15" id="KW-1133">Transmembrane helix</keyword>
<evidence type="ECO:0000256" key="2">
    <source>
        <dbReference type="ARBA" id="ARBA00017628"/>
    </source>
</evidence>
<evidence type="ECO:0000313" key="18">
    <source>
        <dbReference type="RefSeq" id="XP_022314456.1"/>
    </source>
</evidence>
<dbReference type="PRINTS" id="PR01788">
    <property type="entry name" value="PROSTANOIDR"/>
</dbReference>
<organism evidence="17 18">
    <name type="scientific">Crassostrea virginica</name>
    <name type="common">Eastern oyster</name>
    <dbReference type="NCBI Taxonomy" id="6565"/>
    <lineage>
        <taxon>Eukaryota</taxon>
        <taxon>Metazoa</taxon>
        <taxon>Spiralia</taxon>
        <taxon>Lophotrochozoa</taxon>
        <taxon>Mollusca</taxon>
        <taxon>Bivalvia</taxon>
        <taxon>Autobranchia</taxon>
        <taxon>Pteriomorphia</taxon>
        <taxon>Ostreida</taxon>
        <taxon>Ostreoidea</taxon>
        <taxon>Ostreidae</taxon>
        <taxon>Crassostrea</taxon>
    </lineage>
</organism>
<dbReference type="CDD" id="cd14981">
    <property type="entry name" value="7tmA_Prostanoid_R"/>
    <property type="match status" value="1"/>
</dbReference>
<evidence type="ECO:0000256" key="15">
    <source>
        <dbReference type="SAM" id="Phobius"/>
    </source>
</evidence>
<dbReference type="KEGG" id="cvn:111118994"/>
<keyword evidence="12 14" id="KW-0807">Transducer</keyword>
<dbReference type="RefSeq" id="XP_022314456.1">
    <property type="nucleotide sequence ID" value="XM_022458748.1"/>
</dbReference>
<dbReference type="SUPFAM" id="SSF81321">
    <property type="entry name" value="Family A G protein-coupled receptor-like"/>
    <property type="match status" value="1"/>
</dbReference>
<evidence type="ECO:0000256" key="3">
    <source>
        <dbReference type="ARBA" id="ARBA00022475"/>
    </source>
</evidence>
<feature type="transmembrane region" description="Helical" evidence="15">
    <location>
        <begin position="103"/>
        <end position="124"/>
    </location>
</feature>
<feature type="transmembrane region" description="Helical" evidence="15">
    <location>
        <begin position="248"/>
        <end position="268"/>
    </location>
</feature>
<name>A0A8B8CJ31_CRAVI</name>
<keyword evidence="9" id="KW-1015">Disulfide bond</keyword>
<dbReference type="Pfam" id="PF00001">
    <property type="entry name" value="7tm_1"/>
    <property type="match status" value="1"/>
</dbReference>
<evidence type="ECO:0000256" key="4">
    <source>
        <dbReference type="ARBA" id="ARBA00022553"/>
    </source>
</evidence>
<keyword evidence="11" id="KW-0325">Glycoprotein</keyword>
<accession>A0A8B8CJ31</accession>
<feature type="transmembrane region" description="Helical" evidence="15">
    <location>
        <begin position="30"/>
        <end position="50"/>
    </location>
</feature>
<keyword evidence="5 14" id="KW-0812">Transmembrane</keyword>
<evidence type="ECO:0000256" key="12">
    <source>
        <dbReference type="ARBA" id="ARBA00023224"/>
    </source>
</evidence>
<evidence type="ECO:0000256" key="10">
    <source>
        <dbReference type="ARBA" id="ARBA00023170"/>
    </source>
</evidence>
<evidence type="ECO:0000256" key="1">
    <source>
        <dbReference type="ARBA" id="ARBA00004651"/>
    </source>
</evidence>
<dbReference type="InterPro" id="IPR001758">
    <property type="entry name" value="Prost_EP4_rcpt"/>
</dbReference>
<dbReference type="InterPro" id="IPR017452">
    <property type="entry name" value="GPCR_Rhodpsn_7TM"/>
</dbReference>
<feature type="transmembrane region" description="Helical" evidence="15">
    <location>
        <begin position="195"/>
        <end position="220"/>
    </location>
</feature>
<dbReference type="PROSITE" id="PS50262">
    <property type="entry name" value="G_PROTEIN_RECEP_F1_2"/>
    <property type="match status" value="1"/>
</dbReference>
<dbReference type="AlphaFoldDB" id="A0A8B8CJ31"/>
<dbReference type="PANTHER" id="PTHR11866:SF16">
    <property type="entry name" value="PROSTAGLANDIN E2 RECEPTOR EP4 SUBTYPE-LIKE PROTEIN"/>
    <property type="match status" value="1"/>
</dbReference>
<feature type="transmembrane region" description="Helical" evidence="15">
    <location>
        <begin position="62"/>
        <end position="83"/>
    </location>
</feature>
<dbReference type="PRINTS" id="PR00237">
    <property type="entry name" value="GPCRRHODOPSN"/>
</dbReference>
<dbReference type="GO" id="GO:0007189">
    <property type="term" value="P:adenylate cyclase-activating G protein-coupled receptor signaling pathway"/>
    <property type="evidence" value="ECO:0007669"/>
    <property type="project" value="TreeGrafter"/>
</dbReference>
<dbReference type="OrthoDB" id="5959154at2759"/>
<evidence type="ECO:0000256" key="8">
    <source>
        <dbReference type="ARBA" id="ARBA00023136"/>
    </source>
</evidence>
<evidence type="ECO:0000256" key="11">
    <source>
        <dbReference type="ARBA" id="ARBA00023180"/>
    </source>
</evidence>
<evidence type="ECO:0000256" key="6">
    <source>
        <dbReference type="ARBA" id="ARBA00022989"/>
    </source>
</evidence>
<evidence type="ECO:0000256" key="14">
    <source>
        <dbReference type="RuleBase" id="RU000688"/>
    </source>
</evidence>
<dbReference type="InterPro" id="IPR000276">
    <property type="entry name" value="GPCR_Rhodpsn"/>
</dbReference>
<evidence type="ECO:0000256" key="5">
    <source>
        <dbReference type="ARBA" id="ARBA00022692"/>
    </source>
</evidence>
<keyword evidence="17" id="KW-1185">Reference proteome</keyword>
<evidence type="ECO:0000256" key="13">
    <source>
        <dbReference type="ARBA" id="ARBA00029815"/>
    </source>
</evidence>
<keyword evidence="10 14" id="KW-0675">Receptor</keyword>
<dbReference type="PRINTS" id="PR00586">
    <property type="entry name" value="PRSTNOIDEP4R"/>
</dbReference>
<gene>
    <name evidence="18" type="primary">LOC111118994</name>
</gene>
<feature type="transmembrane region" description="Helical" evidence="15">
    <location>
        <begin position="145"/>
        <end position="168"/>
    </location>
</feature>
<dbReference type="PROSITE" id="PS00237">
    <property type="entry name" value="G_PROTEIN_RECEP_F1_1"/>
    <property type="match status" value="1"/>
</dbReference>
<dbReference type="GO" id="GO:0004957">
    <property type="term" value="F:prostaglandin E receptor activity"/>
    <property type="evidence" value="ECO:0007669"/>
    <property type="project" value="InterPro"/>
</dbReference>
<evidence type="ECO:0000256" key="9">
    <source>
        <dbReference type="ARBA" id="ARBA00023157"/>
    </source>
</evidence>
<dbReference type="GO" id="GO:0004960">
    <property type="term" value="F:thromboxane receptor activity"/>
    <property type="evidence" value="ECO:0007669"/>
    <property type="project" value="UniProtKB-ARBA"/>
</dbReference>
<keyword evidence="4" id="KW-0597">Phosphoprotein</keyword>
<keyword evidence="8 15" id="KW-0472">Membrane</keyword>
<keyword evidence="7 14" id="KW-0297">G-protein coupled receptor</keyword>
<dbReference type="GeneID" id="111118994"/>
<evidence type="ECO:0000259" key="16">
    <source>
        <dbReference type="PROSITE" id="PS50262"/>
    </source>
</evidence>